<protein>
    <submittedName>
        <fullName evidence="7">Alkaline phosphatase family protein</fullName>
    </submittedName>
</protein>
<comment type="caution">
    <text evidence="7">The sequence shown here is derived from an EMBL/GenBank/DDBJ whole genome shotgun (WGS) entry which is preliminary data.</text>
</comment>
<dbReference type="GO" id="GO:0046872">
    <property type="term" value="F:metal ion binding"/>
    <property type="evidence" value="ECO:0007669"/>
    <property type="project" value="UniProtKB-KW"/>
</dbReference>
<evidence type="ECO:0000256" key="1">
    <source>
        <dbReference type="ARBA" id="ARBA00022553"/>
    </source>
</evidence>
<evidence type="ECO:0000256" key="2">
    <source>
        <dbReference type="ARBA" id="ARBA00022723"/>
    </source>
</evidence>
<evidence type="ECO:0000256" key="5">
    <source>
        <dbReference type="PIRSR" id="PIRSR031924-51"/>
    </source>
</evidence>
<reference evidence="7" key="2">
    <citation type="journal article" date="2023" name="Syst. Appl. Microbiol.">
        <title>Govania unica gen. nov., sp. nov., a rare biosphere bacterium that represents a novel family in the class Alphaproteobacteria.</title>
        <authorList>
            <person name="Vandamme P."/>
            <person name="Peeters C."/>
            <person name="Hettiarachchi A."/>
            <person name="Cnockaert M."/>
            <person name="Carlier A."/>
        </authorList>
    </citation>
    <scope>NUCLEOTIDE SEQUENCE</scope>
    <source>
        <strain evidence="7">LMG 31809</strain>
    </source>
</reference>
<dbReference type="EMBL" id="JANWOI010000005">
    <property type="protein sequence ID" value="MDA5195016.1"/>
    <property type="molecule type" value="Genomic_DNA"/>
</dbReference>
<dbReference type="RefSeq" id="WP_274944727.1">
    <property type="nucleotide sequence ID" value="NZ_JANWOI010000005.1"/>
</dbReference>
<dbReference type="SUPFAM" id="SSF53649">
    <property type="entry name" value="Alkaline phosphatase-like"/>
    <property type="match status" value="1"/>
</dbReference>
<dbReference type="Proteomes" id="UP001141619">
    <property type="component" value="Unassembled WGS sequence"/>
</dbReference>
<feature type="binding site" evidence="5">
    <location>
        <begin position="156"/>
        <end position="158"/>
    </location>
    <ligand>
        <name>substrate</name>
    </ligand>
</feature>
<dbReference type="PIRSF" id="PIRSF031924">
    <property type="entry name" value="Pi-irrepressible_AP"/>
    <property type="match status" value="1"/>
</dbReference>
<feature type="signal peptide" evidence="6">
    <location>
        <begin position="1"/>
        <end position="24"/>
    </location>
</feature>
<accession>A0A9X3Z8E5</accession>
<feature type="active site" description="Phosphothreonine intermediate" evidence="4">
    <location>
        <position position="76"/>
    </location>
</feature>
<dbReference type="GO" id="GO:0004035">
    <property type="term" value="F:alkaline phosphatase activity"/>
    <property type="evidence" value="ECO:0007669"/>
    <property type="project" value="InterPro"/>
</dbReference>
<evidence type="ECO:0000313" key="8">
    <source>
        <dbReference type="Proteomes" id="UP001141619"/>
    </source>
</evidence>
<evidence type="ECO:0000313" key="7">
    <source>
        <dbReference type="EMBL" id="MDA5195016.1"/>
    </source>
</evidence>
<dbReference type="AlphaFoldDB" id="A0A9X3Z8E5"/>
<dbReference type="Gene3D" id="3.30.1360.150">
    <property type="match status" value="1"/>
</dbReference>
<keyword evidence="8" id="KW-1185">Reference proteome</keyword>
<dbReference type="Pfam" id="PF01663">
    <property type="entry name" value="Phosphodiest"/>
    <property type="match status" value="1"/>
</dbReference>
<dbReference type="PANTHER" id="PTHR10151">
    <property type="entry name" value="ECTONUCLEOTIDE PYROPHOSPHATASE/PHOSPHODIESTERASE"/>
    <property type="match status" value="1"/>
</dbReference>
<feature type="chain" id="PRO_5040798137" evidence="6">
    <location>
        <begin position="25"/>
        <end position="561"/>
    </location>
</feature>
<dbReference type="InterPro" id="IPR026263">
    <property type="entry name" value="Alkaline_phosphatase_prok"/>
</dbReference>
<evidence type="ECO:0000256" key="3">
    <source>
        <dbReference type="ARBA" id="ARBA00022729"/>
    </source>
</evidence>
<keyword evidence="1 4" id="KW-0597">Phosphoprotein</keyword>
<name>A0A9X3Z8E5_9PROT</name>
<reference evidence="7" key="1">
    <citation type="submission" date="2022-08" db="EMBL/GenBank/DDBJ databases">
        <authorList>
            <person name="Vandamme P."/>
            <person name="Hettiarachchi A."/>
            <person name="Peeters C."/>
            <person name="Cnockaert M."/>
            <person name="Carlier A."/>
        </authorList>
    </citation>
    <scope>NUCLEOTIDE SEQUENCE</scope>
    <source>
        <strain evidence="7">LMG 31809</strain>
    </source>
</reference>
<evidence type="ECO:0000256" key="4">
    <source>
        <dbReference type="PIRSR" id="PIRSR031924-50"/>
    </source>
</evidence>
<evidence type="ECO:0000256" key="6">
    <source>
        <dbReference type="SAM" id="SignalP"/>
    </source>
</evidence>
<gene>
    <name evidence="7" type="ORF">NYP16_13760</name>
</gene>
<keyword evidence="2" id="KW-0479">Metal-binding</keyword>
<keyword evidence="3 6" id="KW-0732">Signal</keyword>
<organism evidence="7 8">
    <name type="scientific">Govanella unica</name>
    <dbReference type="NCBI Taxonomy" id="2975056"/>
    <lineage>
        <taxon>Bacteria</taxon>
        <taxon>Pseudomonadati</taxon>
        <taxon>Pseudomonadota</taxon>
        <taxon>Alphaproteobacteria</taxon>
        <taxon>Emcibacterales</taxon>
        <taxon>Govanellaceae</taxon>
        <taxon>Govanella</taxon>
    </lineage>
</organism>
<sequence length="561" mass="60193">MKRRVMTWMMAGLALLSITGAAHADAKPKLVILISIDQFSADLFNAYRGQYRAGLKELSSGIVYPSAYHEHGVTETCAGHAVIATGNHPNRTGIIANEWFDGTLGKDRYCTDDAVHVAATAKRVLGVGPGLLEVSTIGDWLKSASPASRVFSVAGKDRSAIMMGGHKPDGAFWFDGKQGFDTWGVTVDDARTRLTPLAPFNAKLASRIAQHAPIWTYFDKTCKTREAQIPLAGGKTFNSHLPPDLPPPLPGQAATTNPILPPWFYDTVTLEAAVSLIASEKLGHGQATDILAIGLSGTDMVGHVYGSQGPEMCDQIARLDDELGRFLKHIKALGVPVLIAVTADHGGSDIPERLNMRGYPRAERIEPLALLAQLNAGVRAGVGIDWDPLRSALFDPTRLTIVDRDGKVLGDAALRHRIADETAARARTLPGVAGAWTADVLQAHPVDPRLLPDQLSLGDRMALSFYPARTADVSLLFDPMVTAAPLFPGRLLMGHSGASDLNRRVPMLFWWPGVASQERAVPVAVTDLAPTLAAYIGVQPDGTIDGRCLNIGETEDICARK</sequence>
<dbReference type="InterPro" id="IPR017850">
    <property type="entry name" value="Alkaline_phosphatase_core_sf"/>
</dbReference>
<feature type="binding site" evidence="5">
    <location>
        <position position="97"/>
    </location>
    <ligand>
        <name>substrate</name>
    </ligand>
</feature>
<proteinExistence type="predicted"/>
<dbReference type="InterPro" id="IPR002591">
    <property type="entry name" value="Phosphodiest/P_Trfase"/>
</dbReference>
<dbReference type="PANTHER" id="PTHR10151:SF120">
    <property type="entry name" value="BIS(5'-ADENOSYL)-TRIPHOSPHATASE"/>
    <property type="match status" value="1"/>
</dbReference>
<dbReference type="Gene3D" id="3.40.720.10">
    <property type="entry name" value="Alkaline Phosphatase, subunit A"/>
    <property type="match status" value="1"/>
</dbReference>